<keyword evidence="4" id="KW-1133">Transmembrane helix</keyword>
<keyword evidence="2" id="KW-0862">Zinc</keyword>
<keyword evidence="1 3" id="KW-0479">Metal-binding</keyword>
<reference evidence="6 7" key="1">
    <citation type="submission" date="2024-05" db="EMBL/GenBank/DDBJ databases">
        <title>Genetic variation in Jamaican populations of the coffee berry borer (Hypothenemus hampei).</title>
        <authorList>
            <person name="Errbii M."/>
            <person name="Myrie A."/>
        </authorList>
    </citation>
    <scope>NUCLEOTIDE SEQUENCE [LARGE SCALE GENOMIC DNA]</scope>
    <source>
        <strain evidence="6">JA-Hopewell-2020-01-JO</strain>
        <tissue evidence="6">Whole body</tissue>
    </source>
</reference>
<proteinExistence type="predicted"/>
<keyword evidence="7" id="KW-1185">Reference proteome</keyword>
<feature type="transmembrane region" description="Helical" evidence="4">
    <location>
        <begin position="41"/>
        <end position="63"/>
    </location>
</feature>
<evidence type="ECO:0000259" key="5">
    <source>
        <dbReference type="PROSITE" id="PS50089"/>
    </source>
</evidence>
<name>A0ABD1FCR2_HYPHA</name>
<feature type="transmembrane region" description="Helical" evidence="4">
    <location>
        <begin position="189"/>
        <end position="210"/>
    </location>
</feature>
<keyword evidence="4" id="KW-0812">Transmembrane</keyword>
<dbReference type="GO" id="GO:0008270">
    <property type="term" value="F:zinc ion binding"/>
    <property type="evidence" value="ECO:0007669"/>
    <property type="project" value="UniProtKB-KW"/>
</dbReference>
<dbReference type="EMBL" id="JBDJPC010000001">
    <property type="protein sequence ID" value="KAL1517045.1"/>
    <property type="molecule type" value="Genomic_DNA"/>
</dbReference>
<dbReference type="AlphaFoldDB" id="A0ABD1FCR2"/>
<accession>A0ABD1FCR2</accession>
<dbReference type="InterPro" id="IPR013083">
    <property type="entry name" value="Znf_RING/FYVE/PHD"/>
</dbReference>
<dbReference type="PANTHER" id="PTHR22696">
    <property type="entry name" value="E3 UBIQUITIN-PROTEIN LIGASE RNF26"/>
    <property type="match status" value="1"/>
</dbReference>
<evidence type="ECO:0000313" key="6">
    <source>
        <dbReference type="EMBL" id="KAL1517045.1"/>
    </source>
</evidence>
<keyword evidence="1 3" id="KW-0863">Zinc-finger</keyword>
<sequence length="314" mass="36333">MLHALVSTVNFLLFVFTRMLYCSYKIGFCLIQGIITVLPYLYAVVSVLVNFLVVFIEALIIFLTDVAVFIEQLVKVVLSILEAFNKIIYGINNPINTIISGLKLIPMSIIAGITNVLNLITGLLSFIRTFFILLGSGVWFLVLSIPLVAYNVILTTATIIKTCYEDILNLLYMALMTAVHFVLDVPIESFFGLITFVLLYLIVKQTRLLITSRVNLLKRKLRNWYRLFVQPRPQPRRERQPVASRQPIHRDKKEGVFQEQDKYCVICQERLKCVLLLPCKHICLCQECQEELRYYHEMCPICRTNIESTMRVYF</sequence>
<feature type="transmembrane region" description="Helical" evidence="4">
    <location>
        <begin position="130"/>
        <end position="154"/>
    </location>
</feature>
<dbReference type="Proteomes" id="UP001566132">
    <property type="component" value="Unassembled WGS sequence"/>
</dbReference>
<dbReference type="Pfam" id="PF13920">
    <property type="entry name" value="zf-C3HC4_3"/>
    <property type="match status" value="1"/>
</dbReference>
<organism evidence="6 7">
    <name type="scientific">Hypothenemus hampei</name>
    <name type="common">Coffee berry borer</name>
    <dbReference type="NCBI Taxonomy" id="57062"/>
    <lineage>
        <taxon>Eukaryota</taxon>
        <taxon>Metazoa</taxon>
        <taxon>Ecdysozoa</taxon>
        <taxon>Arthropoda</taxon>
        <taxon>Hexapoda</taxon>
        <taxon>Insecta</taxon>
        <taxon>Pterygota</taxon>
        <taxon>Neoptera</taxon>
        <taxon>Endopterygota</taxon>
        <taxon>Coleoptera</taxon>
        <taxon>Polyphaga</taxon>
        <taxon>Cucujiformia</taxon>
        <taxon>Curculionidae</taxon>
        <taxon>Scolytinae</taxon>
        <taxon>Hypothenemus</taxon>
    </lineage>
</organism>
<dbReference type="PROSITE" id="PS50089">
    <property type="entry name" value="ZF_RING_2"/>
    <property type="match status" value="1"/>
</dbReference>
<dbReference type="InterPro" id="IPR001841">
    <property type="entry name" value="Znf_RING"/>
</dbReference>
<evidence type="ECO:0000256" key="4">
    <source>
        <dbReference type="SAM" id="Phobius"/>
    </source>
</evidence>
<evidence type="ECO:0000256" key="2">
    <source>
        <dbReference type="ARBA" id="ARBA00022833"/>
    </source>
</evidence>
<protein>
    <recommendedName>
        <fullName evidence="5">RING-type domain-containing protein</fullName>
    </recommendedName>
</protein>
<comment type="caution">
    <text evidence="6">The sequence shown here is derived from an EMBL/GenBank/DDBJ whole genome shotgun (WGS) entry which is preliminary data.</text>
</comment>
<keyword evidence="4" id="KW-0472">Membrane</keyword>
<dbReference type="PANTHER" id="PTHR22696:SF1">
    <property type="entry name" value="E3 UBIQUITIN-PROTEIN LIGASE RNF26"/>
    <property type="match status" value="1"/>
</dbReference>
<evidence type="ECO:0000313" key="7">
    <source>
        <dbReference type="Proteomes" id="UP001566132"/>
    </source>
</evidence>
<feature type="domain" description="RING-type" evidence="5">
    <location>
        <begin position="264"/>
        <end position="303"/>
    </location>
</feature>
<feature type="transmembrane region" description="Helical" evidence="4">
    <location>
        <begin position="12"/>
        <end position="35"/>
    </location>
</feature>
<dbReference type="SUPFAM" id="SSF57850">
    <property type="entry name" value="RING/U-box"/>
    <property type="match status" value="1"/>
</dbReference>
<feature type="transmembrane region" description="Helical" evidence="4">
    <location>
        <begin position="104"/>
        <end position="124"/>
    </location>
</feature>
<gene>
    <name evidence="6" type="ORF">ABEB36_000861</name>
</gene>
<evidence type="ECO:0000256" key="1">
    <source>
        <dbReference type="ARBA" id="ARBA00022771"/>
    </source>
</evidence>
<dbReference type="Gene3D" id="3.30.40.10">
    <property type="entry name" value="Zinc/RING finger domain, C3HC4 (zinc finger)"/>
    <property type="match status" value="1"/>
</dbReference>
<evidence type="ECO:0000256" key="3">
    <source>
        <dbReference type="PROSITE-ProRule" id="PRU00175"/>
    </source>
</evidence>